<dbReference type="AlphaFoldDB" id="A0A0R2HEF5"/>
<evidence type="ECO:0000259" key="3">
    <source>
        <dbReference type="Pfam" id="PF02581"/>
    </source>
</evidence>
<sequence length="194" mass="21395">MSNIVCITNRHLCKEDFLTRIIHIASYHPKAIILREKDMTPEDYLELASQVISICKKYNVKCILHSFSSVATSLKMNAIHLPLPLLRSMSKKERSSFLVLGASCHSVEEAKEAEALGCSYIIVGHIFETDCKKGLPGRGLEFLQNVISSVNIPVYAIGGINETNISQVLHTGADGACLMSSLMSNDNISQLMKK</sequence>
<dbReference type="GO" id="GO:0009228">
    <property type="term" value="P:thiamine biosynthetic process"/>
    <property type="evidence" value="ECO:0007669"/>
    <property type="project" value="UniProtKB-KW"/>
</dbReference>
<dbReference type="GO" id="GO:0004789">
    <property type="term" value="F:thiamine-phosphate diphosphorylase activity"/>
    <property type="evidence" value="ECO:0007669"/>
    <property type="project" value="TreeGrafter"/>
</dbReference>
<comment type="caution">
    <text evidence="4">The sequence shown here is derived from an EMBL/GenBank/DDBJ whole genome shotgun (WGS) entry which is preliminary data.</text>
</comment>
<dbReference type="PANTHER" id="PTHR20857:SF15">
    <property type="entry name" value="THIAMINE-PHOSPHATE SYNTHASE"/>
    <property type="match status" value="1"/>
</dbReference>
<dbReference type="InterPro" id="IPR036206">
    <property type="entry name" value="ThiamineP_synth_sf"/>
</dbReference>
<dbReference type="RefSeq" id="WP_035877185.1">
    <property type="nucleotide sequence ID" value="NZ_JQBL01000001.1"/>
</dbReference>
<evidence type="ECO:0000313" key="5">
    <source>
        <dbReference type="Proteomes" id="UP000051841"/>
    </source>
</evidence>
<reference evidence="4 5" key="1">
    <citation type="journal article" date="2015" name="Genome Announc.">
        <title>Expanding the biotechnology potential of lactobacilli through comparative genomics of 213 strains and associated genera.</title>
        <authorList>
            <person name="Sun Z."/>
            <person name="Harris H.M."/>
            <person name="McCann A."/>
            <person name="Guo C."/>
            <person name="Argimon S."/>
            <person name="Zhang W."/>
            <person name="Yang X."/>
            <person name="Jeffery I.B."/>
            <person name="Cooney J.C."/>
            <person name="Kagawa T.F."/>
            <person name="Liu W."/>
            <person name="Song Y."/>
            <person name="Salvetti E."/>
            <person name="Wrobel A."/>
            <person name="Rasinkangas P."/>
            <person name="Parkhill J."/>
            <person name="Rea M.C."/>
            <person name="O'Sullivan O."/>
            <person name="Ritari J."/>
            <person name="Douillard F.P."/>
            <person name="Paul Ross R."/>
            <person name="Yang R."/>
            <person name="Briner A.E."/>
            <person name="Felis G.E."/>
            <person name="de Vos W.M."/>
            <person name="Barrangou R."/>
            <person name="Klaenhammer T.R."/>
            <person name="Caufield P.W."/>
            <person name="Cui Y."/>
            <person name="Zhang H."/>
            <person name="O'Toole P.W."/>
        </authorList>
    </citation>
    <scope>NUCLEOTIDE SEQUENCE [LARGE SCALE GENOMIC DNA]</scope>
    <source>
        <strain evidence="4 5">DSM 20405</strain>
    </source>
</reference>
<evidence type="ECO:0000256" key="2">
    <source>
        <dbReference type="ARBA" id="ARBA00022977"/>
    </source>
</evidence>
<dbReference type="CDD" id="cd00564">
    <property type="entry name" value="TMP_TenI"/>
    <property type="match status" value="1"/>
</dbReference>
<dbReference type="GO" id="GO:0005737">
    <property type="term" value="C:cytoplasm"/>
    <property type="evidence" value="ECO:0007669"/>
    <property type="project" value="TreeGrafter"/>
</dbReference>
<evidence type="ECO:0000256" key="1">
    <source>
        <dbReference type="ARBA" id="ARBA00004948"/>
    </source>
</evidence>
<dbReference type="Gene3D" id="3.20.20.70">
    <property type="entry name" value="Aldolase class I"/>
    <property type="match status" value="1"/>
</dbReference>
<feature type="domain" description="Thiamine phosphate synthase/TenI" evidence="3">
    <location>
        <begin position="5"/>
        <end position="181"/>
    </location>
</feature>
<evidence type="ECO:0000313" key="4">
    <source>
        <dbReference type="EMBL" id="KRN51440.1"/>
    </source>
</evidence>
<dbReference type="Pfam" id="PF02581">
    <property type="entry name" value="TMP-TENI"/>
    <property type="match status" value="1"/>
</dbReference>
<comment type="pathway">
    <text evidence="1">Cofactor biosynthesis; thiamine diphosphate biosynthesis.</text>
</comment>
<protein>
    <recommendedName>
        <fullName evidence="3">Thiamine phosphate synthase/TenI domain-containing protein</fullName>
    </recommendedName>
</protein>
<name>A0A0R2HEF5_9FIRM</name>
<dbReference type="PANTHER" id="PTHR20857">
    <property type="entry name" value="THIAMINE-PHOSPHATE PYROPHOSPHORYLASE"/>
    <property type="match status" value="1"/>
</dbReference>
<organism evidence="4 5">
    <name type="scientific">Kandleria vitulina DSM 20405</name>
    <dbReference type="NCBI Taxonomy" id="1410657"/>
    <lineage>
        <taxon>Bacteria</taxon>
        <taxon>Bacillati</taxon>
        <taxon>Bacillota</taxon>
        <taxon>Erysipelotrichia</taxon>
        <taxon>Erysipelotrichales</taxon>
        <taxon>Coprobacillaceae</taxon>
        <taxon>Kandleria</taxon>
    </lineage>
</organism>
<gene>
    <name evidence="4" type="ORF">IV49_GL000057</name>
</gene>
<proteinExistence type="predicted"/>
<dbReference type="SUPFAM" id="SSF51391">
    <property type="entry name" value="Thiamin phosphate synthase"/>
    <property type="match status" value="1"/>
</dbReference>
<keyword evidence="2" id="KW-0784">Thiamine biosynthesis</keyword>
<dbReference type="InterPro" id="IPR013785">
    <property type="entry name" value="Aldolase_TIM"/>
</dbReference>
<keyword evidence="5" id="KW-1185">Reference proteome</keyword>
<dbReference type="EMBL" id="JQBL01000001">
    <property type="protein sequence ID" value="KRN51440.1"/>
    <property type="molecule type" value="Genomic_DNA"/>
</dbReference>
<dbReference type="PATRIC" id="fig|1410657.5.peg.59"/>
<dbReference type="InterPro" id="IPR022998">
    <property type="entry name" value="ThiamineP_synth_TenI"/>
</dbReference>
<dbReference type="Proteomes" id="UP000051841">
    <property type="component" value="Unassembled WGS sequence"/>
</dbReference>
<accession>A0A0R2HEF5</accession>